<dbReference type="PANTHER" id="PTHR46929:SF3">
    <property type="entry name" value="MYB_SANT-LIKE DOMAIN-CONTAINING PROTEIN"/>
    <property type="match status" value="1"/>
</dbReference>
<gene>
    <name evidence="1" type="ORF">M0R45_026464</name>
</gene>
<keyword evidence="2" id="KW-1185">Reference proteome</keyword>
<organism evidence="1 2">
    <name type="scientific">Rubus argutus</name>
    <name type="common">Southern blackberry</name>
    <dbReference type="NCBI Taxonomy" id="59490"/>
    <lineage>
        <taxon>Eukaryota</taxon>
        <taxon>Viridiplantae</taxon>
        <taxon>Streptophyta</taxon>
        <taxon>Embryophyta</taxon>
        <taxon>Tracheophyta</taxon>
        <taxon>Spermatophyta</taxon>
        <taxon>Magnoliopsida</taxon>
        <taxon>eudicotyledons</taxon>
        <taxon>Gunneridae</taxon>
        <taxon>Pentapetalae</taxon>
        <taxon>rosids</taxon>
        <taxon>fabids</taxon>
        <taxon>Rosales</taxon>
        <taxon>Rosaceae</taxon>
        <taxon>Rosoideae</taxon>
        <taxon>Rosoideae incertae sedis</taxon>
        <taxon>Rubus</taxon>
    </lineage>
</organism>
<sequence length="212" mass="23401">MDRSLADILRSEIKSGRKSDGGWKITAYTSAALKMSANFSLWQTHSDASKYRYKTIVNWDDIIDLCAKDRATGLGAEYVDDVSDDMSIEEDNSSVSGTEGFLDDTLKRKTSSSTSTLPSKSKKVTVEDTIATTVSEMASSIKEMASTMVLAASTKATVTVDEVYEEVITIPNLDEDVHWKAIELFANNAKKFQVLKTILLEKKSDFVLKSMP</sequence>
<evidence type="ECO:0000313" key="2">
    <source>
        <dbReference type="Proteomes" id="UP001457282"/>
    </source>
</evidence>
<reference evidence="1 2" key="1">
    <citation type="journal article" date="2023" name="G3 (Bethesda)">
        <title>A chromosome-length genome assembly and annotation of blackberry (Rubus argutus, cv. 'Hillquist').</title>
        <authorList>
            <person name="Bruna T."/>
            <person name="Aryal R."/>
            <person name="Dudchenko O."/>
            <person name="Sargent D.J."/>
            <person name="Mead D."/>
            <person name="Buti M."/>
            <person name="Cavallini A."/>
            <person name="Hytonen T."/>
            <person name="Andres J."/>
            <person name="Pham M."/>
            <person name="Weisz D."/>
            <person name="Mascagni F."/>
            <person name="Usai G."/>
            <person name="Natali L."/>
            <person name="Bassil N."/>
            <person name="Fernandez G.E."/>
            <person name="Lomsadze A."/>
            <person name="Armour M."/>
            <person name="Olukolu B."/>
            <person name="Poorten T."/>
            <person name="Britton C."/>
            <person name="Davik J."/>
            <person name="Ashrafi H."/>
            <person name="Aiden E.L."/>
            <person name="Borodovsky M."/>
            <person name="Worthington M."/>
        </authorList>
    </citation>
    <scope>NUCLEOTIDE SEQUENCE [LARGE SCALE GENOMIC DNA]</scope>
    <source>
        <strain evidence="1">PI 553951</strain>
    </source>
</reference>
<accession>A0AAW1WXH6</accession>
<dbReference type="Proteomes" id="UP001457282">
    <property type="component" value="Unassembled WGS sequence"/>
</dbReference>
<dbReference type="AlphaFoldDB" id="A0AAW1WXH6"/>
<evidence type="ECO:0000313" key="1">
    <source>
        <dbReference type="EMBL" id="KAK9929362.1"/>
    </source>
</evidence>
<dbReference type="EMBL" id="JBEDUW010000005">
    <property type="protein sequence ID" value="KAK9929362.1"/>
    <property type="molecule type" value="Genomic_DNA"/>
</dbReference>
<protein>
    <recommendedName>
        <fullName evidence="3">Myb/SANT-like domain-containing protein</fullName>
    </recommendedName>
</protein>
<name>A0AAW1WXH6_RUBAR</name>
<dbReference type="PANTHER" id="PTHR46929">
    <property type="entry name" value="EXPRESSED PROTEIN"/>
    <property type="match status" value="1"/>
</dbReference>
<evidence type="ECO:0008006" key="3">
    <source>
        <dbReference type="Google" id="ProtNLM"/>
    </source>
</evidence>
<proteinExistence type="predicted"/>
<comment type="caution">
    <text evidence="1">The sequence shown here is derived from an EMBL/GenBank/DDBJ whole genome shotgun (WGS) entry which is preliminary data.</text>
</comment>